<accession>A0A259U0T8</accession>
<evidence type="ECO:0000313" key="3">
    <source>
        <dbReference type="Proteomes" id="UP000216446"/>
    </source>
</evidence>
<proteinExistence type="predicted"/>
<keyword evidence="3" id="KW-1185">Reference proteome</keyword>
<reference evidence="2 3" key="1">
    <citation type="submission" date="2016-11" db="EMBL/GenBank/DDBJ databases">
        <title>Study of marine rhodopsin-containing bacteria.</title>
        <authorList>
            <person name="Yoshizawa S."/>
            <person name="Kumagai Y."/>
            <person name="Kogure K."/>
        </authorList>
    </citation>
    <scope>NUCLEOTIDE SEQUENCE [LARGE SCALE GENOMIC DNA]</scope>
    <source>
        <strain evidence="2 3">SG-29</strain>
    </source>
</reference>
<name>A0A259U0T8_9BACT</name>
<evidence type="ECO:0000256" key="1">
    <source>
        <dbReference type="SAM" id="SignalP"/>
    </source>
</evidence>
<dbReference type="AlphaFoldDB" id="A0A259U0T8"/>
<gene>
    <name evidence="2" type="ORF">BSZ36_11830</name>
</gene>
<feature type="chain" id="PRO_5011971905" description="Lipoprotein" evidence="1">
    <location>
        <begin position="18"/>
        <end position="162"/>
    </location>
</feature>
<dbReference type="EMBL" id="MQWB01000001">
    <property type="protein sequence ID" value="OZC03612.1"/>
    <property type="molecule type" value="Genomic_DNA"/>
</dbReference>
<evidence type="ECO:0000313" key="2">
    <source>
        <dbReference type="EMBL" id="OZC03612.1"/>
    </source>
</evidence>
<feature type="signal peptide" evidence="1">
    <location>
        <begin position="1"/>
        <end position="17"/>
    </location>
</feature>
<protein>
    <recommendedName>
        <fullName evidence="4">Lipoprotein</fullName>
    </recommendedName>
</protein>
<dbReference type="InParanoid" id="A0A259U0T8"/>
<dbReference type="Proteomes" id="UP000216446">
    <property type="component" value="Unassembled WGS sequence"/>
</dbReference>
<keyword evidence="1" id="KW-0732">Signal</keyword>
<sequence>MSLRLALFLALPLAACASGPTRLSPEHSAPEAPLTGTYTHDHEVGIFDGETFVPTPVTDELVLIERGKRLFVAANLVRANAHLCGVGGMFERENGRWVRREALDLYRGEDTCTLALTVTADTLALSDSANVCRQHYCGARAALDGARFARGTRTPDTTLSEW</sequence>
<organism evidence="2 3">
    <name type="scientific">Rubricoccus marinus</name>
    <dbReference type="NCBI Taxonomy" id="716817"/>
    <lineage>
        <taxon>Bacteria</taxon>
        <taxon>Pseudomonadati</taxon>
        <taxon>Rhodothermota</taxon>
        <taxon>Rhodothermia</taxon>
        <taxon>Rhodothermales</taxon>
        <taxon>Rubricoccaceae</taxon>
        <taxon>Rubricoccus</taxon>
    </lineage>
</organism>
<comment type="caution">
    <text evidence="2">The sequence shown here is derived from an EMBL/GenBank/DDBJ whole genome shotgun (WGS) entry which is preliminary data.</text>
</comment>
<evidence type="ECO:0008006" key="4">
    <source>
        <dbReference type="Google" id="ProtNLM"/>
    </source>
</evidence>